<sequence length="68" mass="7897">VLAEYEWKHQHVPHSMPARSFSYGFSSRQERMSLGTPSKHIKVLDDFELEGVRAVPRWHSCPTFVLIS</sequence>
<name>A0AAV6P547_9ROSI</name>
<accession>A0AAV6P547</accession>
<proteinExistence type="predicted"/>
<dbReference type="EMBL" id="JAGKQH010000001">
    <property type="protein sequence ID" value="KAG6607261.1"/>
    <property type="molecule type" value="Genomic_DNA"/>
</dbReference>
<keyword evidence="2" id="KW-1185">Reference proteome</keyword>
<protein>
    <submittedName>
        <fullName evidence="1">Uncharacterized protein</fullName>
    </submittedName>
</protein>
<feature type="non-terminal residue" evidence="1">
    <location>
        <position position="1"/>
    </location>
</feature>
<gene>
    <name evidence="1" type="ORF">SDJN03_00603</name>
</gene>
<evidence type="ECO:0000313" key="2">
    <source>
        <dbReference type="Proteomes" id="UP000685013"/>
    </source>
</evidence>
<dbReference type="AlphaFoldDB" id="A0AAV6P547"/>
<organism evidence="1 2">
    <name type="scientific">Cucurbita argyrosperma subsp. sororia</name>
    <dbReference type="NCBI Taxonomy" id="37648"/>
    <lineage>
        <taxon>Eukaryota</taxon>
        <taxon>Viridiplantae</taxon>
        <taxon>Streptophyta</taxon>
        <taxon>Embryophyta</taxon>
        <taxon>Tracheophyta</taxon>
        <taxon>Spermatophyta</taxon>
        <taxon>Magnoliopsida</taxon>
        <taxon>eudicotyledons</taxon>
        <taxon>Gunneridae</taxon>
        <taxon>Pentapetalae</taxon>
        <taxon>rosids</taxon>
        <taxon>fabids</taxon>
        <taxon>Cucurbitales</taxon>
        <taxon>Cucurbitaceae</taxon>
        <taxon>Cucurbiteae</taxon>
        <taxon>Cucurbita</taxon>
    </lineage>
</organism>
<evidence type="ECO:0000313" key="1">
    <source>
        <dbReference type="EMBL" id="KAG6607261.1"/>
    </source>
</evidence>
<reference evidence="1 2" key="1">
    <citation type="journal article" date="2021" name="Hortic Res">
        <title>The domestication of Cucurbita argyrosperma as revealed by the genome of its wild relative.</title>
        <authorList>
            <person name="Barrera-Redondo J."/>
            <person name="Sanchez-de la Vega G."/>
            <person name="Aguirre-Liguori J.A."/>
            <person name="Castellanos-Morales G."/>
            <person name="Gutierrez-Guerrero Y.T."/>
            <person name="Aguirre-Dugua X."/>
            <person name="Aguirre-Planter E."/>
            <person name="Tenaillon M.I."/>
            <person name="Lira-Saade R."/>
            <person name="Eguiarte L.E."/>
        </authorList>
    </citation>
    <scope>NUCLEOTIDE SEQUENCE [LARGE SCALE GENOMIC DNA]</scope>
    <source>
        <strain evidence="1">JBR-2021</strain>
    </source>
</reference>
<comment type="caution">
    <text evidence="1">The sequence shown here is derived from an EMBL/GenBank/DDBJ whole genome shotgun (WGS) entry which is preliminary data.</text>
</comment>
<dbReference type="Proteomes" id="UP000685013">
    <property type="component" value="Chromosome 1"/>
</dbReference>